<gene>
    <name evidence="2" type="ORF">MPH_06562</name>
</gene>
<dbReference type="VEuPathDB" id="FungiDB:MPH_06562"/>
<dbReference type="Proteomes" id="UP000007129">
    <property type="component" value="Unassembled WGS sequence"/>
</dbReference>
<dbReference type="HOGENOM" id="CLU_1204978_0_0_1"/>
<organism evidence="2 3">
    <name type="scientific">Macrophomina phaseolina (strain MS6)</name>
    <name type="common">Charcoal rot fungus</name>
    <dbReference type="NCBI Taxonomy" id="1126212"/>
    <lineage>
        <taxon>Eukaryota</taxon>
        <taxon>Fungi</taxon>
        <taxon>Dikarya</taxon>
        <taxon>Ascomycota</taxon>
        <taxon>Pezizomycotina</taxon>
        <taxon>Dothideomycetes</taxon>
        <taxon>Dothideomycetes incertae sedis</taxon>
        <taxon>Botryosphaeriales</taxon>
        <taxon>Botryosphaeriaceae</taxon>
        <taxon>Macrophomina</taxon>
    </lineage>
</organism>
<proteinExistence type="predicted"/>
<dbReference type="STRING" id="1126212.K2S162"/>
<protein>
    <submittedName>
        <fullName evidence="2">Cysteine-rich secreted protein</fullName>
    </submittedName>
</protein>
<dbReference type="InParanoid" id="K2S162"/>
<feature type="compositionally biased region" description="Polar residues" evidence="1">
    <location>
        <begin position="12"/>
        <end position="22"/>
    </location>
</feature>
<evidence type="ECO:0000313" key="3">
    <source>
        <dbReference type="Proteomes" id="UP000007129"/>
    </source>
</evidence>
<reference evidence="2 3" key="1">
    <citation type="journal article" date="2012" name="BMC Genomics">
        <title>Tools to kill: Genome of one of the most destructive plant pathogenic fungi Macrophomina phaseolina.</title>
        <authorList>
            <person name="Islam M.S."/>
            <person name="Haque M.S."/>
            <person name="Islam M.M."/>
            <person name="Emdad E.M."/>
            <person name="Halim A."/>
            <person name="Hossen Q.M.M."/>
            <person name="Hossain M.Z."/>
            <person name="Ahmed B."/>
            <person name="Rahim S."/>
            <person name="Rahman M.S."/>
            <person name="Alam M.M."/>
            <person name="Hou S."/>
            <person name="Wan X."/>
            <person name="Saito J.A."/>
            <person name="Alam M."/>
        </authorList>
    </citation>
    <scope>NUCLEOTIDE SEQUENCE [LARGE SCALE GENOMIC DNA]</scope>
    <source>
        <strain evidence="2 3">MS6</strain>
    </source>
</reference>
<feature type="region of interest" description="Disordered" evidence="1">
    <location>
        <begin position="1"/>
        <end position="22"/>
    </location>
</feature>
<evidence type="ECO:0000313" key="2">
    <source>
        <dbReference type="EMBL" id="EKG16249.1"/>
    </source>
</evidence>
<dbReference type="EMBL" id="AHHD01000283">
    <property type="protein sequence ID" value="EKG16249.1"/>
    <property type="molecule type" value="Genomic_DNA"/>
</dbReference>
<dbReference type="AlphaFoldDB" id="K2S162"/>
<accession>K2S162</accession>
<dbReference type="eggNOG" id="ENOG502SIQT">
    <property type="taxonomic scope" value="Eukaryota"/>
</dbReference>
<evidence type="ECO:0000256" key="1">
    <source>
        <dbReference type="SAM" id="MobiDB-lite"/>
    </source>
</evidence>
<sequence>MANALAPPAKSKQPTANASQRPNAIRACRVVRRCPYPIHGVVSTRVNVGTGKCYTFTAENGERYGYDDRVGYGYVPRAHDVHHRFGKFQLCSDQACTAGLPIDPDTSFRIRDIHGSFNADNAMQWLDNSSNGGHIGKTPSWERAGVFSLTRWPCGKYCWGGFEQGLGPTCPAEAVGVTLYTQDKNICVPITITEVPCDIKSLDNNCIWRSGADQCCSPMDCTNRDAKKDA</sequence>
<name>K2S162_MACPH</name>
<dbReference type="OrthoDB" id="4662630at2759"/>
<comment type="caution">
    <text evidence="2">The sequence shown here is derived from an EMBL/GenBank/DDBJ whole genome shotgun (WGS) entry which is preliminary data.</text>
</comment>